<accession>A0ABW9J6K7</accession>
<dbReference type="InterPro" id="IPR008969">
    <property type="entry name" value="CarboxyPept-like_regulatory"/>
</dbReference>
<keyword evidence="1" id="KW-0732">Signal</keyword>
<evidence type="ECO:0000313" key="3">
    <source>
        <dbReference type="Proteomes" id="UP001517247"/>
    </source>
</evidence>
<dbReference type="Gene3D" id="2.60.40.1120">
    <property type="entry name" value="Carboxypeptidase-like, regulatory domain"/>
    <property type="match status" value="1"/>
</dbReference>
<gene>
    <name evidence="2" type="ORF">E6A44_007510</name>
</gene>
<comment type="caution">
    <text evidence="2">The sequence shown here is derived from an EMBL/GenBank/DDBJ whole genome shotgun (WGS) entry which is preliminary data.</text>
</comment>
<evidence type="ECO:0008006" key="4">
    <source>
        <dbReference type="Google" id="ProtNLM"/>
    </source>
</evidence>
<dbReference type="Proteomes" id="UP001517247">
    <property type="component" value="Unassembled WGS sequence"/>
</dbReference>
<evidence type="ECO:0000313" key="2">
    <source>
        <dbReference type="EMBL" id="MFN0255413.1"/>
    </source>
</evidence>
<sequence>MKIRLFITLLFISSFCAAQTAVNYNQSNLAKLVTLDLKAHKISNVLQKIGNAGGFYFTYNGALFGQDSIVNLNVRNKPVREVLEQLFDGKVDYKENAEYIILRYAVNHFAIEAESIITAENLYAITGRVVDTQTGKKVKNASVYEKRLLQSALTDDEGFFSLRFKGAHDAIVLTASKETYRDTSIVFLSSIDIKPKGYNDPDKNKGTFVSNLLDNIKIGRWLTSSKQRIRNINVPDFLTNMPVQASLVPGLSSHGSMSGSVVNKFSLNLIGGYTAGVDGAEIAGVFNINKTDVRYAQVAGVLNLAGGTTEGVQVAGVFNVVGQNANGVQVSGVYNHVRGKTNGIQVSTANFTRGLVEGMQISAVGNVAGQKLRGFQLTGFLNLVRRDVDGFQISGVINSTLQNLKGVQLSGILNYAKHNKGFQLGLVNVADTSSGVSFGLINFVKRGYHKISISSNDVINTNIAFKGGNSSLYTIFLLGKNFVAQENIETFGLGFGHDFFAGKRFSFSTELTAQHLHLGRWDHANILNRFQLNLQLRLSKLLSIYGAPVINYYVSEAPTDYVVASGYKSQISPSYSKDIRGHKGWLGWSVGVNLF</sequence>
<feature type="chain" id="PRO_5045302341" description="Carboxypeptidase-like regulatory domain-containing protein" evidence="1">
    <location>
        <begin position="21"/>
        <end position="595"/>
    </location>
</feature>
<keyword evidence="3" id="KW-1185">Reference proteome</keyword>
<dbReference type="SUPFAM" id="SSF49464">
    <property type="entry name" value="Carboxypeptidase regulatory domain-like"/>
    <property type="match status" value="1"/>
</dbReference>
<dbReference type="RefSeq" id="WP_138722519.1">
    <property type="nucleotide sequence ID" value="NZ_SSHJ02000005.1"/>
</dbReference>
<dbReference type="EMBL" id="SSHJ02000005">
    <property type="protein sequence ID" value="MFN0255413.1"/>
    <property type="molecule type" value="Genomic_DNA"/>
</dbReference>
<proteinExistence type="predicted"/>
<evidence type="ECO:0000256" key="1">
    <source>
        <dbReference type="SAM" id="SignalP"/>
    </source>
</evidence>
<feature type="signal peptide" evidence="1">
    <location>
        <begin position="1"/>
        <end position="20"/>
    </location>
</feature>
<protein>
    <recommendedName>
        <fullName evidence="4">Carboxypeptidase-like regulatory domain-containing protein</fullName>
    </recommendedName>
</protein>
<organism evidence="2 3">
    <name type="scientific">Pedobacter ureilyticus</name>
    <dbReference type="NCBI Taxonomy" id="1393051"/>
    <lineage>
        <taxon>Bacteria</taxon>
        <taxon>Pseudomonadati</taxon>
        <taxon>Bacteroidota</taxon>
        <taxon>Sphingobacteriia</taxon>
        <taxon>Sphingobacteriales</taxon>
        <taxon>Sphingobacteriaceae</taxon>
        <taxon>Pedobacter</taxon>
    </lineage>
</organism>
<reference evidence="2 3" key="1">
    <citation type="submission" date="2024-12" db="EMBL/GenBank/DDBJ databases">
        <authorList>
            <person name="Hu S."/>
        </authorList>
    </citation>
    <scope>NUCLEOTIDE SEQUENCE [LARGE SCALE GENOMIC DNA]</scope>
    <source>
        <strain evidence="2 3">THG-T11</strain>
    </source>
</reference>
<name>A0ABW9J6K7_9SPHI</name>